<dbReference type="PROSITE" id="PS51257">
    <property type="entry name" value="PROKAR_LIPOPROTEIN"/>
    <property type="match status" value="1"/>
</dbReference>
<evidence type="ECO:0000256" key="2">
    <source>
        <dbReference type="SAM" id="SignalP"/>
    </source>
</evidence>
<keyword evidence="2" id="KW-0732">Signal</keyword>
<proteinExistence type="predicted"/>
<evidence type="ECO:0000313" key="4">
    <source>
        <dbReference type="Proteomes" id="UP000189795"/>
    </source>
</evidence>
<organism evidence="3 4">
    <name type="scientific">Limosilactobacillus reuteri</name>
    <name type="common">Lactobacillus reuteri</name>
    <dbReference type="NCBI Taxonomy" id="1598"/>
    <lineage>
        <taxon>Bacteria</taxon>
        <taxon>Bacillati</taxon>
        <taxon>Bacillota</taxon>
        <taxon>Bacilli</taxon>
        <taxon>Lactobacillales</taxon>
        <taxon>Lactobacillaceae</taxon>
        <taxon>Limosilactobacillus</taxon>
    </lineage>
</organism>
<evidence type="ECO:0008006" key="5">
    <source>
        <dbReference type="Google" id="ProtNLM"/>
    </source>
</evidence>
<feature type="chain" id="PRO_5012234743" description="Lipoprotein" evidence="2">
    <location>
        <begin position="29"/>
        <end position="193"/>
    </location>
</feature>
<feature type="region of interest" description="Disordered" evidence="1">
    <location>
        <begin position="25"/>
        <end position="85"/>
    </location>
</feature>
<dbReference type="EMBL" id="MWVS01000054">
    <property type="protein sequence ID" value="OPG88550.1"/>
    <property type="molecule type" value="Genomic_DNA"/>
</dbReference>
<feature type="compositionally biased region" description="Acidic residues" evidence="1">
    <location>
        <begin position="49"/>
        <end position="66"/>
    </location>
</feature>
<gene>
    <name evidence="3" type="ORF">B5D07_04910</name>
</gene>
<protein>
    <recommendedName>
        <fullName evidence="5">Lipoprotein</fullName>
    </recommendedName>
</protein>
<feature type="signal peptide" evidence="2">
    <location>
        <begin position="1"/>
        <end position="28"/>
    </location>
</feature>
<evidence type="ECO:0000256" key="1">
    <source>
        <dbReference type="SAM" id="MobiDB-lite"/>
    </source>
</evidence>
<evidence type="ECO:0000313" key="3">
    <source>
        <dbReference type="EMBL" id="OPG88550.1"/>
    </source>
</evidence>
<sequence length="193" mass="20483">MKKPYLQIGTTAILALLLLSGCSNQSHKTTTSRDKAESSSLAKESANDLTEDDDSLDDNEVDEDPANVDGNDNSENITTKSQASSFSMSDVKIPSIQLSGGSSVTVPKVQPNQSSSISSTTNVINSPDQAIAAAKAKYGDQNGKIHWNCMIDGTTGKAINDGYYFVKGTADDGTMTGTQYSLRVYPDGTIKEN</sequence>
<reference evidence="3 4" key="1">
    <citation type="submission" date="2017-03" db="EMBL/GenBank/DDBJ databases">
        <title>Antibiotic resistance of probiotic microorganisms.</title>
        <authorList>
            <person name="Sanudo A.I."/>
            <person name="Olivares M."/>
            <person name="Banuelos O."/>
        </authorList>
    </citation>
    <scope>NUCLEOTIDE SEQUENCE [LARGE SCALE GENOMIC DNA]</scope>
    <source>
        <strain evidence="3 4">CECT8605</strain>
    </source>
</reference>
<name>A0A1V4FLL8_LIMRT</name>
<dbReference type="Proteomes" id="UP000189795">
    <property type="component" value="Unassembled WGS sequence"/>
</dbReference>
<feature type="compositionally biased region" description="Polar residues" evidence="1">
    <location>
        <begin position="70"/>
        <end position="85"/>
    </location>
</feature>
<dbReference type="AlphaFoldDB" id="A0A1V4FLL8"/>
<feature type="compositionally biased region" description="Low complexity" evidence="1">
    <location>
        <begin position="109"/>
        <end position="122"/>
    </location>
</feature>
<accession>A0A1V4FLL8</accession>
<comment type="caution">
    <text evidence="3">The sequence shown here is derived from an EMBL/GenBank/DDBJ whole genome shotgun (WGS) entry which is preliminary data.</text>
</comment>
<feature type="region of interest" description="Disordered" evidence="1">
    <location>
        <begin position="99"/>
        <end position="122"/>
    </location>
</feature>
<feature type="compositionally biased region" description="Low complexity" evidence="1">
    <location>
        <begin position="38"/>
        <end position="48"/>
    </location>
</feature>